<dbReference type="HOGENOM" id="CLU_2355327_0_0_6"/>
<gene>
    <name evidence="1" type="ORF">EcWSU1_02653</name>
</gene>
<sequence length="94" mass="10745">MREEHDDNPFSWYRWQYDSAGRLLVQDGTLPGQVRREAVNSAGASCCGKARRRYQDILRTCACRGNTWIVRQGYTTICSGITTRTADGLRSRTR</sequence>
<dbReference type="KEGG" id="eec:EcWSU1_02653"/>
<dbReference type="eggNOG" id="COG3209">
    <property type="taxonomic scope" value="Bacteria"/>
</dbReference>
<name>G8LFA3_9ENTR</name>
<dbReference type="Proteomes" id="UP000007838">
    <property type="component" value="Chromosome"/>
</dbReference>
<reference evidence="1 2" key="1">
    <citation type="journal article" date="2011" name="Stand. Genomic Sci.">
        <title>Complete genome of the onion pathogen Enterobacter cloacae EcWSU1.</title>
        <authorList>
            <person name="Humann J.L."/>
            <person name="Wildung M."/>
            <person name="Cheng C.H."/>
            <person name="Lee T."/>
            <person name="Stewart J.E."/>
            <person name="Drew J.C."/>
            <person name="Triplett E.W."/>
            <person name="Main D."/>
            <person name="Schroeder B.K."/>
        </authorList>
    </citation>
    <scope>NUCLEOTIDE SEQUENCE [LARGE SCALE GENOMIC DNA]</scope>
    <source>
        <strain evidence="1 2">EcWSU1</strain>
    </source>
</reference>
<accession>G8LFA3</accession>
<proteinExistence type="predicted"/>
<dbReference type="AlphaFoldDB" id="G8LFA3"/>
<protein>
    <submittedName>
        <fullName evidence="1">Uncharacterized protein</fullName>
    </submittedName>
</protein>
<dbReference type="EMBL" id="CP002886">
    <property type="protein sequence ID" value="AEW74087.1"/>
    <property type="molecule type" value="Genomic_DNA"/>
</dbReference>
<evidence type="ECO:0000313" key="2">
    <source>
        <dbReference type="Proteomes" id="UP000007838"/>
    </source>
</evidence>
<organism evidence="1 2">
    <name type="scientific">Enterobacter ludwigii</name>
    <dbReference type="NCBI Taxonomy" id="299767"/>
    <lineage>
        <taxon>Bacteria</taxon>
        <taxon>Pseudomonadati</taxon>
        <taxon>Pseudomonadota</taxon>
        <taxon>Gammaproteobacteria</taxon>
        <taxon>Enterobacterales</taxon>
        <taxon>Enterobacteriaceae</taxon>
        <taxon>Enterobacter</taxon>
        <taxon>Enterobacter cloacae complex</taxon>
    </lineage>
</organism>
<evidence type="ECO:0000313" key="1">
    <source>
        <dbReference type="EMBL" id="AEW74087.1"/>
    </source>
</evidence>